<organism evidence="2 3">
    <name type="scientific">Ectocarpus siliculosus</name>
    <name type="common">Brown alga</name>
    <name type="synonym">Conferva siliculosa</name>
    <dbReference type="NCBI Taxonomy" id="2880"/>
    <lineage>
        <taxon>Eukaryota</taxon>
        <taxon>Sar</taxon>
        <taxon>Stramenopiles</taxon>
        <taxon>Ochrophyta</taxon>
        <taxon>PX clade</taxon>
        <taxon>Phaeophyceae</taxon>
        <taxon>Ectocarpales</taxon>
        <taxon>Ectocarpaceae</taxon>
        <taxon>Ectocarpus</taxon>
    </lineage>
</organism>
<reference evidence="2 3" key="1">
    <citation type="journal article" date="2010" name="Nature">
        <title>The Ectocarpus genome and the independent evolution of multicellularity in brown algae.</title>
        <authorList>
            <person name="Cock J.M."/>
            <person name="Sterck L."/>
            <person name="Rouze P."/>
            <person name="Scornet D."/>
            <person name="Allen A.E."/>
            <person name="Amoutzias G."/>
            <person name="Anthouard V."/>
            <person name="Artiguenave F."/>
            <person name="Aury J.M."/>
            <person name="Badger J.H."/>
            <person name="Beszteri B."/>
            <person name="Billiau K."/>
            <person name="Bonnet E."/>
            <person name="Bothwell J.H."/>
            <person name="Bowler C."/>
            <person name="Boyen C."/>
            <person name="Brownlee C."/>
            <person name="Carrano C.J."/>
            <person name="Charrier B."/>
            <person name="Cho G.Y."/>
            <person name="Coelho S.M."/>
            <person name="Collen J."/>
            <person name="Corre E."/>
            <person name="Da Silva C."/>
            <person name="Delage L."/>
            <person name="Delaroque N."/>
            <person name="Dittami S.M."/>
            <person name="Doulbeau S."/>
            <person name="Elias M."/>
            <person name="Farnham G."/>
            <person name="Gachon C.M."/>
            <person name="Gschloessl B."/>
            <person name="Heesch S."/>
            <person name="Jabbari K."/>
            <person name="Jubin C."/>
            <person name="Kawai H."/>
            <person name="Kimura K."/>
            <person name="Kloareg B."/>
            <person name="Kupper F.C."/>
            <person name="Lang D."/>
            <person name="Le Bail A."/>
            <person name="Leblanc C."/>
            <person name="Lerouge P."/>
            <person name="Lohr M."/>
            <person name="Lopez P.J."/>
            <person name="Martens C."/>
            <person name="Maumus F."/>
            <person name="Michel G."/>
            <person name="Miranda-Saavedra D."/>
            <person name="Morales J."/>
            <person name="Moreau H."/>
            <person name="Motomura T."/>
            <person name="Nagasato C."/>
            <person name="Napoli C.A."/>
            <person name="Nelson D.R."/>
            <person name="Nyvall-Collen P."/>
            <person name="Peters A.F."/>
            <person name="Pommier C."/>
            <person name="Potin P."/>
            <person name="Poulain J."/>
            <person name="Quesneville H."/>
            <person name="Read B."/>
            <person name="Rensing S.A."/>
            <person name="Ritter A."/>
            <person name="Rousvoal S."/>
            <person name="Samanta M."/>
            <person name="Samson G."/>
            <person name="Schroeder D.C."/>
            <person name="Segurens B."/>
            <person name="Strittmatter M."/>
            <person name="Tonon T."/>
            <person name="Tregear J.W."/>
            <person name="Valentin K."/>
            <person name="von Dassow P."/>
            <person name="Yamagishi T."/>
            <person name="Van de Peer Y."/>
            <person name="Wincker P."/>
        </authorList>
    </citation>
    <scope>NUCLEOTIDE SEQUENCE [LARGE SCALE GENOMIC DNA]</scope>
    <source>
        <strain evidence="3">Ec32 / CCAP1310/4</strain>
    </source>
</reference>
<feature type="region of interest" description="Disordered" evidence="1">
    <location>
        <begin position="1"/>
        <end position="32"/>
    </location>
</feature>
<name>D8LPC1_ECTSI</name>
<accession>D8LPC1</accession>
<feature type="compositionally biased region" description="Basic and acidic residues" evidence="1">
    <location>
        <begin position="9"/>
        <end position="32"/>
    </location>
</feature>
<sequence length="93" mass="10952">MTLSKVHAKIQEEKRKLNPVDGRRFNSRSREKMEREIRVLKRSTWKLAQKNAAARQSHKGVFSQEEIAFAEEEKKKFREQLEINKPSVSVRAS</sequence>
<dbReference type="Proteomes" id="UP000002630">
    <property type="component" value="Linkage Group LG16"/>
</dbReference>
<proteinExistence type="predicted"/>
<evidence type="ECO:0000313" key="2">
    <source>
        <dbReference type="EMBL" id="CBN80392.1"/>
    </source>
</evidence>
<evidence type="ECO:0000313" key="3">
    <source>
        <dbReference type="Proteomes" id="UP000002630"/>
    </source>
</evidence>
<evidence type="ECO:0000256" key="1">
    <source>
        <dbReference type="SAM" id="MobiDB-lite"/>
    </source>
</evidence>
<dbReference type="EMBL" id="FN649741">
    <property type="protein sequence ID" value="CBN80392.1"/>
    <property type="molecule type" value="Genomic_DNA"/>
</dbReference>
<keyword evidence="3" id="KW-1185">Reference proteome</keyword>
<dbReference type="AlphaFoldDB" id="D8LPC1"/>
<dbReference type="EMBL" id="FN648730">
    <property type="protein sequence ID" value="CBN80392.1"/>
    <property type="molecule type" value="Genomic_DNA"/>
</dbReference>
<protein>
    <submittedName>
        <fullName evidence="2">EsV-1-90</fullName>
    </submittedName>
</protein>
<dbReference type="InParanoid" id="D8LPC1"/>
<gene>
    <name evidence="2" type="ORF">Esi_0052_0234</name>
</gene>